<feature type="domain" description="F5/8 type C" evidence="1">
    <location>
        <begin position="327"/>
        <end position="470"/>
    </location>
</feature>
<gene>
    <name evidence="2" type="ORF">DVR12_13980</name>
</gene>
<dbReference type="Gene3D" id="3.40.50.880">
    <property type="match status" value="1"/>
</dbReference>
<dbReference type="InterPro" id="IPR000421">
    <property type="entry name" value="FA58C"/>
</dbReference>
<organism evidence="2 3">
    <name type="scientific">Chitinophaga silvatica</name>
    <dbReference type="NCBI Taxonomy" id="2282649"/>
    <lineage>
        <taxon>Bacteria</taxon>
        <taxon>Pseudomonadati</taxon>
        <taxon>Bacteroidota</taxon>
        <taxon>Chitinophagia</taxon>
        <taxon>Chitinophagales</taxon>
        <taxon>Chitinophagaceae</taxon>
        <taxon>Chitinophaga</taxon>
    </lineage>
</organism>
<reference evidence="2 3" key="1">
    <citation type="submission" date="2018-07" db="EMBL/GenBank/DDBJ databases">
        <title>Chitinophaga K2CV101002-2 sp. nov., isolated from a monsoon evergreen broad-leaved forest soil.</title>
        <authorList>
            <person name="Lv Y."/>
        </authorList>
    </citation>
    <scope>NUCLEOTIDE SEQUENCE [LARGE SCALE GENOMIC DNA]</scope>
    <source>
        <strain evidence="2 3">GDMCC 1.1288</strain>
    </source>
</reference>
<dbReference type="RefSeq" id="WP_116976310.1">
    <property type="nucleotide sequence ID" value="NZ_QPMM01000007.1"/>
</dbReference>
<dbReference type="Pfam" id="PF00754">
    <property type="entry name" value="F5_F8_type_C"/>
    <property type="match status" value="1"/>
</dbReference>
<dbReference type="PROSITE" id="PS50022">
    <property type="entry name" value="FA58C_3"/>
    <property type="match status" value="1"/>
</dbReference>
<sequence>MRKTFLFIIVHLCFINTFAQRIPKALIITGNGNQPTLMENYPPWLHEFHNSEVIEILKGIVDIDTTTNLKDLNNKNLSKYDLLISNSLFLVPESNELEAIYQFVAGGKSYFTLHCGILSLLNWNKYEEFLGGIFIGGPSSEPSKFRVYTTNEEFWGYKYTFRNIQEHPVSKAVEDFDIEDELYYFQPNTSKIEVIARAENHPVMWWHPVGKGKVMSLTLGHDLTAKRNTGYQELLKNGVRWLTGYPLIYPQHTPVISNRSLTYINFLPFSLITGETNNTSVQSIQNPSSIFKLQKADNGQYNLSLDGKTGSEAYTISVSNAKGMVTSKQFNLSVIEDGSGNLASYFGNTITGTTSENDNSIFHVSNIIDGDKSTRWSSHQCEQAFVLLDLKKEYKIKKLIIHWEASYAKQYDLLASLDGENWNKIHSVINGAGGEEELNFTLSNARFLKLDLKQKPPGKRGYSIYEMEVY</sequence>
<dbReference type="InterPro" id="IPR029062">
    <property type="entry name" value="Class_I_gatase-like"/>
</dbReference>
<keyword evidence="3" id="KW-1185">Reference proteome</keyword>
<dbReference type="InterPro" id="IPR029010">
    <property type="entry name" value="ThuA-like"/>
</dbReference>
<dbReference type="InterPro" id="IPR008979">
    <property type="entry name" value="Galactose-bd-like_sf"/>
</dbReference>
<name>A0A3E1Y8M9_9BACT</name>
<accession>A0A3E1Y8M9</accession>
<dbReference type="Proteomes" id="UP000260644">
    <property type="component" value="Unassembled WGS sequence"/>
</dbReference>
<dbReference type="OrthoDB" id="1117240at2"/>
<dbReference type="SUPFAM" id="SSF49785">
    <property type="entry name" value="Galactose-binding domain-like"/>
    <property type="match status" value="1"/>
</dbReference>
<dbReference type="PANTHER" id="PTHR40469:SF2">
    <property type="entry name" value="GALACTOSE-BINDING DOMAIN-LIKE SUPERFAMILY PROTEIN"/>
    <property type="match status" value="1"/>
</dbReference>
<proteinExistence type="predicted"/>
<comment type="caution">
    <text evidence="2">The sequence shown here is derived from an EMBL/GenBank/DDBJ whole genome shotgun (WGS) entry which is preliminary data.</text>
</comment>
<dbReference type="PANTHER" id="PTHR40469">
    <property type="entry name" value="SECRETED GLYCOSYL HYDROLASE"/>
    <property type="match status" value="1"/>
</dbReference>
<protein>
    <recommendedName>
        <fullName evidence="1">F5/8 type C domain-containing protein</fullName>
    </recommendedName>
</protein>
<evidence type="ECO:0000313" key="2">
    <source>
        <dbReference type="EMBL" id="RFS21765.1"/>
    </source>
</evidence>
<dbReference type="AlphaFoldDB" id="A0A3E1Y8M9"/>
<dbReference type="EMBL" id="QPMM01000007">
    <property type="protein sequence ID" value="RFS21765.1"/>
    <property type="molecule type" value="Genomic_DNA"/>
</dbReference>
<dbReference type="Pfam" id="PF06283">
    <property type="entry name" value="ThuA"/>
    <property type="match status" value="1"/>
</dbReference>
<dbReference type="SUPFAM" id="SSF52317">
    <property type="entry name" value="Class I glutamine amidotransferase-like"/>
    <property type="match status" value="1"/>
</dbReference>
<dbReference type="Gene3D" id="2.60.120.260">
    <property type="entry name" value="Galactose-binding domain-like"/>
    <property type="match status" value="1"/>
</dbReference>
<evidence type="ECO:0000313" key="3">
    <source>
        <dbReference type="Proteomes" id="UP000260644"/>
    </source>
</evidence>
<evidence type="ECO:0000259" key="1">
    <source>
        <dbReference type="PROSITE" id="PS50022"/>
    </source>
</evidence>